<dbReference type="Gene3D" id="3.40.50.2300">
    <property type="match status" value="1"/>
</dbReference>
<dbReference type="Proteomes" id="UP000642748">
    <property type="component" value="Unassembled WGS sequence"/>
</dbReference>
<gene>
    <name evidence="5" type="ORF">Raf01_31330</name>
</gene>
<reference evidence="5" key="1">
    <citation type="submission" date="2021-01" db="EMBL/GenBank/DDBJ databases">
        <title>Whole genome shotgun sequence of Rugosimonospora africana NBRC 104875.</title>
        <authorList>
            <person name="Komaki H."/>
            <person name="Tamura T."/>
        </authorList>
    </citation>
    <scope>NUCLEOTIDE SEQUENCE</scope>
    <source>
        <strain evidence="5">NBRC 104875</strain>
    </source>
</reference>
<dbReference type="AlphaFoldDB" id="A0A8J3QU98"/>
<feature type="domain" description="HTH luxR-type" evidence="4">
    <location>
        <begin position="77"/>
        <end position="148"/>
    </location>
</feature>
<dbReference type="PROSITE" id="PS50043">
    <property type="entry name" value="HTH_LUXR_2"/>
    <property type="match status" value="1"/>
</dbReference>
<dbReference type="GO" id="GO:0006355">
    <property type="term" value="P:regulation of DNA-templated transcription"/>
    <property type="evidence" value="ECO:0007669"/>
    <property type="project" value="InterPro"/>
</dbReference>
<dbReference type="CDD" id="cd06170">
    <property type="entry name" value="LuxR_C_like"/>
    <property type="match status" value="1"/>
</dbReference>
<evidence type="ECO:0000256" key="1">
    <source>
        <dbReference type="ARBA" id="ARBA00023015"/>
    </source>
</evidence>
<evidence type="ECO:0000256" key="2">
    <source>
        <dbReference type="ARBA" id="ARBA00023125"/>
    </source>
</evidence>
<protein>
    <recommendedName>
        <fullName evidence="4">HTH luxR-type domain-containing protein</fullName>
    </recommendedName>
</protein>
<dbReference type="EMBL" id="BONZ01000030">
    <property type="protein sequence ID" value="GIH14961.1"/>
    <property type="molecule type" value="Genomic_DNA"/>
</dbReference>
<evidence type="ECO:0000313" key="5">
    <source>
        <dbReference type="EMBL" id="GIH14961.1"/>
    </source>
</evidence>
<evidence type="ECO:0000256" key="3">
    <source>
        <dbReference type="ARBA" id="ARBA00023163"/>
    </source>
</evidence>
<name>A0A8J3QU98_9ACTN</name>
<dbReference type="GO" id="GO:0003677">
    <property type="term" value="F:DNA binding"/>
    <property type="evidence" value="ECO:0007669"/>
    <property type="project" value="UniProtKB-KW"/>
</dbReference>
<evidence type="ECO:0000313" key="6">
    <source>
        <dbReference type="Proteomes" id="UP000642748"/>
    </source>
</evidence>
<dbReference type="InterPro" id="IPR016032">
    <property type="entry name" value="Sig_transdc_resp-reg_C-effctor"/>
</dbReference>
<keyword evidence="2" id="KW-0238">DNA-binding</keyword>
<dbReference type="InterPro" id="IPR039420">
    <property type="entry name" value="WalR-like"/>
</dbReference>
<dbReference type="PANTHER" id="PTHR43214">
    <property type="entry name" value="TWO-COMPONENT RESPONSE REGULATOR"/>
    <property type="match status" value="1"/>
</dbReference>
<dbReference type="SMART" id="SM00421">
    <property type="entry name" value="HTH_LUXR"/>
    <property type="match status" value="1"/>
</dbReference>
<keyword evidence="1" id="KW-0805">Transcription regulation</keyword>
<keyword evidence="3" id="KW-0804">Transcription</keyword>
<comment type="caution">
    <text evidence="5">The sequence shown here is derived from an EMBL/GenBank/DDBJ whole genome shotgun (WGS) entry which is preliminary data.</text>
</comment>
<dbReference type="Pfam" id="PF00196">
    <property type="entry name" value="GerE"/>
    <property type="match status" value="1"/>
</dbReference>
<evidence type="ECO:0000259" key="4">
    <source>
        <dbReference type="PROSITE" id="PS50043"/>
    </source>
</evidence>
<keyword evidence="6" id="KW-1185">Reference proteome</keyword>
<dbReference type="PANTHER" id="PTHR43214:SF24">
    <property type="entry name" value="TRANSCRIPTIONAL REGULATORY PROTEIN NARL-RELATED"/>
    <property type="match status" value="1"/>
</dbReference>
<proteinExistence type="predicted"/>
<sequence length="149" mass="16421">MLVGDTDGVKLTPPYGEDHRAPYAAELLDSGGTGCGYLLKDRISDVADFDDALREVAAGGTVVDPEVVRQLIRRARSAAPIERLSPREGQVLALMAEGRSNVSIARELVITETAVEKHVRSIFLKLELQPNQEQHRRILAVIAYLRRYG</sequence>
<dbReference type="SUPFAM" id="SSF46894">
    <property type="entry name" value="C-terminal effector domain of the bipartite response regulators"/>
    <property type="match status" value="1"/>
</dbReference>
<dbReference type="PRINTS" id="PR00038">
    <property type="entry name" value="HTHLUXR"/>
</dbReference>
<accession>A0A8J3QU98</accession>
<organism evidence="5 6">
    <name type="scientific">Rugosimonospora africana</name>
    <dbReference type="NCBI Taxonomy" id="556532"/>
    <lineage>
        <taxon>Bacteria</taxon>
        <taxon>Bacillati</taxon>
        <taxon>Actinomycetota</taxon>
        <taxon>Actinomycetes</taxon>
        <taxon>Micromonosporales</taxon>
        <taxon>Micromonosporaceae</taxon>
        <taxon>Rugosimonospora</taxon>
    </lineage>
</organism>
<dbReference type="InterPro" id="IPR000792">
    <property type="entry name" value="Tscrpt_reg_LuxR_C"/>
</dbReference>